<name>A0A1I5XIP0_9FIRM</name>
<proteinExistence type="predicted"/>
<accession>A0A1I5XIP0</accession>
<gene>
    <name evidence="1" type="ORF">SAMN05444406_1273</name>
</gene>
<keyword evidence="2" id="KW-1185">Reference proteome</keyword>
<organism evidence="1 2">
    <name type="scientific">Caldicoprobacter faecalis</name>
    <dbReference type="NCBI Taxonomy" id="937334"/>
    <lineage>
        <taxon>Bacteria</taxon>
        <taxon>Bacillati</taxon>
        <taxon>Bacillota</taxon>
        <taxon>Clostridia</taxon>
        <taxon>Caldicoprobacterales</taxon>
        <taxon>Caldicoprobacteraceae</taxon>
        <taxon>Caldicoprobacter</taxon>
    </lineage>
</organism>
<dbReference type="Proteomes" id="UP000198577">
    <property type="component" value="Unassembled WGS sequence"/>
</dbReference>
<dbReference type="EMBL" id="FOXR01000027">
    <property type="protein sequence ID" value="SFQ31829.1"/>
    <property type="molecule type" value="Genomic_DNA"/>
</dbReference>
<reference evidence="1 2" key="1">
    <citation type="submission" date="2016-10" db="EMBL/GenBank/DDBJ databases">
        <authorList>
            <person name="de Groot N.N."/>
        </authorList>
    </citation>
    <scope>NUCLEOTIDE SEQUENCE [LARGE SCALE GENOMIC DNA]</scope>
    <source>
        <strain evidence="1 2">DSM 20678</strain>
    </source>
</reference>
<sequence>MYTMVIDSVCIEIACKYYTGTYRISENILIMERFIEPVRLCDFATGFYCLSAMKQSYKNREHMTKSSNRLEVY</sequence>
<evidence type="ECO:0000313" key="1">
    <source>
        <dbReference type="EMBL" id="SFQ31829.1"/>
    </source>
</evidence>
<evidence type="ECO:0000313" key="2">
    <source>
        <dbReference type="Proteomes" id="UP000198577"/>
    </source>
</evidence>
<protein>
    <submittedName>
        <fullName evidence="1">Uncharacterized protein</fullName>
    </submittedName>
</protein>
<dbReference type="STRING" id="937334.SAMN05444406_1273"/>
<dbReference type="AlphaFoldDB" id="A0A1I5XIP0"/>